<dbReference type="Proteomes" id="UP001064048">
    <property type="component" value="Chromosome 17"/>
</dbReference>
<proteinExistence type="predicted"/>
<evidence type="ECO:0000313" key="2">
    <source>
        <dbReference type="Proteomes" id="UP001064048"/>
    </source>
</evidence>
<reference evidence="1 2" key="1">
    <citation type="journal article" date="2022" name="Genome Biol. Evol.">
        <title>The Spruce Budworm Genome: Reconstructing the Evolutionary History of Antifreeze Proteins.</title>
        <authorList>
            <person name="Beliveau C."/>
            <person name="Gagne P."/>
            <person name="Picq S."/>
            <person name="Vernygora O."/>
            <person name="Keeling C.I."/>
            <person name="Pinkney K."/>
            <person name="Doucet D."/>
            <person name="Wen F."/>
            <person name="Johnston J.S."/>
            <person name="Maaroufi H."/>
            <person name="Boyle B."/>
            <person name="Laroche J."/>
            <person name="Dewar K."/>
            <person name="Juretic N."/>
            <person name="Blackburn G."/>
            <person name="Nisole A."/>
            <person name="Brunet B."/>
            <person name="Brandao M."/>
            <person name="Lumley L."/>
            <person name="Duan J."/>
            <person name="Quan G."/>
            <person name="Lucarotti C.J."/>
            <person name="Roe A.D."/>
            <person name="Sperling F.A.H."/>
            <person name="Levesque R.C."/>
            <person name="Cusson M."/>
        </authorList>
    </citation>
    <scope>NUCLEOTIDE SEQUENCE [LARGE SCALE GENOMIC DNA]</scope>
    <source>
        <strain evidence="1">Glfc:IPQL:Cfum</strain>
    </source>
</reference>
<gene>
    <name evidence="1" type="ORF">MSG28_010012</name>
</gene>
<sequence length="161" mass="17739">MRFFDVLPPTCPCLTAVPLSPGGAASRRRRARVPRVPRAAQLRLSCRELRVRLVRKRFRVQNTGSAPLAVSCAGGGGGGRAWRLVRGEPRGGLCGCSCVRARGERRPQQDMLLEPRSSTATLPLMLEVEYPQLFLEPAALDFGFVADGDTRKTYFTVWHSS</sequence>
<protein>
    <submittedName>
        <fullName evidence="1">Uncharacterized protein</fullName>
    </submittedName>
</protein>
<comment type="caution">
    <text evidence="1">The sequence shown here is derived from an EMBL/GenBank/DDBJ whole genome shotgun (WGS) entry which is preliminary data.</text>
</comment>
<dbReference type="EMBL" id="CM046117">
    <property type="protein sequence ID" value="KAI8436416.1"/>
    <property type="molecule type" value="Genomic_DNA"/>
</dbReference>
<organism evidence="1 2">
    <name type="scientific">Choristoneura fumiferana</name>
    <name type="common">Spruce budworm moth</name>
    <name type="synonym">Archips fumiferana</name>
    <dbReference type="NCBI Taxonomy" id="7141"/>
    <lineage>
        <taxon>Eukaryota</taxon>
        <taxon>Metazoa</taxon>
        <taxon>Ecdysozoa</taxon>
        <taxon>Arthropoda</taxon>
        <taxon>Hexapoda</taxon>
        <taxon>Insecta</taxon>
        <taxon>Pterygota</taxon>
        <taxon>Neoptera</taxon>
        <taxon>Endopterygota</taxon>
        <taxon>Lepidoptera</taxon>
        <taxon>Glossata</taxon>
        <taxon>Ditrysia</taxon>
        <taxon>Tortricoidea</taxon>
        <taxon>Tortricidae</taxon>
        <taxon>Tortricinae</taxon>
        <taxon>Choristoneura</taxon>
    </lineage>
</organism>
<name>A0ACC0KJV2_CHOFU</name>
<keyword evidence="2" id="KW-1185">Reference proteome</keyword>
<evidence type="ECO:0000313" key="1">
    <source>
        <dbReference type="EMBL" id="KAI8436416.1"/>
    </source>
</evidence>
<accession>A0ACC0KJV2</accession>